<dbReference type="AlphaFoldDB" id="A0A0A9DPF8"/>
<reference evidence="2" key="2">
    <citation type="journal article" date="2015" name="Data Brief">
        <title>Shoot transcriptome of the giant reed, Arundo donax.</title>
        <authorList>
            <person name="Barrero R.A."/>
            <person name="Guerrero F.D."/>
            <person name="Moolhuijzen P."/>
            <person name="Goolsby J.A."/>
            <person name="Tidwell J."/>
            <person name="Bellgard S.E."/>
            <person name="Bellgard M.I."/>
        </authorList>
    </citation>
    <scope>NUCLEOTIDE SEQUENCE</scope>
    <source>
        <tissue evidence="2">Shoot tissue taken approximately 20 cm above the soil surface</tissue>
    </source>
</reference>
<dbReference type="EMBL" id="GBRH01209327">
    <property type="protein sequence ID" value="JAD88568.1"/>
    <property type="molecule type" value="Transcribed_RNA"/>
</dbReference>
<evidence type="ECO:0000313" key="2">
    <source>
        <dbReference type="EMBL" id="JAD88568.1"/>
    </source>
</evidence>
<sequence length="69" mass="7832">MRRQYPMKICQPWLVYVQSPGKPVGQSKEQRSAHEKLQSATRSPSTISPACFPISAYAWQDRVIVSSHT</sequence>
<organism evidence="2">
    <name type="scientific">Arundo donax</name>
    <name type="common">Giant reed</name>
    <name type="synonym">Donax arundinaceus</name>
    <dbReference type="NCBI Taxonomy" id="35708"/>
    <lineage>
        <taxon>Eukaryota</taxon>
        <taxon>Viridiplantae</taxon>
        <taxon>Streptophyta</taxon>
        <taxon>Embryophyta</taxon>
        <taxon>Tracheophyta</taxon>
        <taxon>Spermatophyta</taxon>
        <taxon>Magnoliopsida</taxon>
        <taxon>Liliopsida</taxon>
        <taxon>Poales</taxon>
        <taxon>Poaceae</taxon>
        <taxon>PACMAD clade</taxon>
        <taxon>Arundinoideae</taxon>
        <taxon>Arundineae</taxon>
        <taxon>Arundo</taxon>
    </lineage>
</organism>
<name>A0A0A9DPF8_ARUDO</name>
<accession>A0A0A9DPF8</accession>
<proteinExistence type="predicted"/>
<evidence type="ECO:0000256" key="1">
    <source>
        <dbReference type="SAM" id="MobiDB-lite"/>
    </source>
</evidence>
<protein>
    <submittedName>
        <fullName evidence="2">Uncharacterized protein</fullName>
    </submittedName>
</protein>
<reference evidence="2" key="1">
    <citation type="submission" date="2014-09" db="EMBL/GenBank/DDBJ databases">
        <authorList>
            <person name="Magalhaes I.L.F."/>
            <person name="Oliveira U."/>
            <person name="Santos F.R."/>
            <person name="Vidigal T.H.D.A."/>
            <person name="Brescovit A.D."/>
            <person name="Santos A.J."/>
        </authorList>
    </citation>
    <scope>NUCLEOTIDE SEQUENCE</scope>
    <source>
        <tissue evidence="2">Shoot tissue taken approximately 20 cm above the soil surface</tissue>
    </source>
</reference>
<feature type="region of interest" description="Disordered" evidence="1">
    <location>
        <begin position="21"/>
        <end position="46"/>
    </location>
</feature>
<feature type="compositionally biased region" description="Basic and acidic residues" evidence="1">
    <location>
        <begin position="28"/>
        <end position="37"/>
    </location>
</feature>